<reference evidence="2 3" key="1">
    <citation type="submission" date="2016-10" db="EMBL/GenBank/DDBJ databases">
        <title>Comparative genome analysis of multiple Pseudomonas spp. focuses on biocontrol and plant growth promoting traits.</title>
        <authorList>
            <person name="Tao X.-Y."/>
            <person name="Taylor C.G."/>
        </authorList>
    </citation>
    <scope>NUCLEOTIDE SEQUENCE [LARGE SCALE GENOMIC DNA]</scope>
    <source>
        <strain evidence="2 3">94G2</strain>
    </source>
</reference>
<dbReference type="EMBL" id="MOBL01000004">
    <property type="protein sequence ID" value="RON35818.1"/>
    <property type="molecule type" value="Genomic_DNA"/>
</dbReference>
<feature type="transmembrane region" description="Helical" evidence="1">
    <location>
        <begin position="20"/>
        <end position="41"/>
    </location>
</feature>
<dbReference type="SUPFAM" id="SSF103473">
    <property type="entry name" value="MFS general substrate transporter"/>
    <property type="match status" value="1"/>
</dbReference>
<name>A0A423JDM9_9PSED</name>
<evidence type="ECO:0000313" key="3">
    <source>
        <dbReference type="Proteomes" id="UP000283260"/>
    </source>
</evidence>
<dbReference type="AlphaFoldDB" id="A0A423JDM9"/>
<gene>
    <name evidence="2" type="ORF">BK661_05555</name>
</gene>
<proteinExistence type="predicted"/>
<dbReference type="RefSeq" id="WP_123494993.1">
    <property type="nucleotide sequence ID" value="NZ_JBNDKA010000001.1"/>
</dbReference>
<keyword evidence="1" id="KW-0812">Transmembrane</keyword>
<accession>A0A423JDM9</accession>
<evidence type="ECO:0000313" key="2">
    <source>
        <dbReference type="EMBL" id="RON35818.1"/>
    </source>
</evidence>
<comment type="caution">
    <text evidence="2">The sequence shown here is derived from an EMBL/GenBank/DDBJ whole genome shotgun (WGS) entry which is preliminary data.</text>
</comment>
<keyword evidence="1" id="KW-1133">Transmembrane helix</keyword>
<protein>
    <recommendedName>
        <fullName evidence="4">Iron uptake protein</fullName>
    </recommendedName>
</protein>
<feature type="transmembrane region" description="Helical" evidence="1">
    <location>
        <begin position="81"/>
        <end position="100"/>
    </location>
</feature>
<evidence type="ECO:0008006" key="4">
    <source>
        <dbReference type="Google" id="ProtNLM"/>
    </source>
</evidence>
<feature type="transmembrane region" description="Helical" evidence="1">
    <location>
        <begin position="53"/>
        <end position="74"/>
    </location>
</feature>
<keyword evidence="1" id="KW-0472">Membrane</keyword>
<sequence length="103" mass="11506">MRHRSVKQNKKPLDRQRAVWLVLALLIGYLFIWALTTLSGLSLLQLGLQRSEAVLISTMAGFVIYPLLVLWLFCARRARRNGVLVAGASMLLLGMVHYLVGGT</sequence>
<dbReference type="InterPro" id="IPR036259">
    <property type="entry name" value="MFS_trans_sf"/>
</dbReference>
<evidence type="ECO:0000256" key="1">
    <source>
        <dbReference type="SAM" id="Phobius"/>
    </source>
</evidence>
<organism evidence="2 3">
    <name type="scientific">Pseudomonas frederiksbergensis</name>
    <dbReference type="NCBI Taxonomy" id="104087"/>
    <lineage>
        <taxon>Bacteria</taxon>
        <taxon>Pseudomonadati</taxon>
        <taxon>Pseudomonadota</taxon>
        <taxon>Gammaproteobacteria</taxon>
        <taxon>Pseudomonadales</taxon>
        <taxon>Pseudomonadaceae</taxon>
        <taxon>Pseudomonas</taxon>
    </lineage>
</organism>
<dbReference type="Proteomes" id="UP000283260">
    <property type="component" value="Unassembled WGS sequence"/>
</dbReference>